<evidence type="ECO:0000256" key="2">
    <source>
        <dbReference type="ARBA" id="ARBA00022694"/>
    </source>
</evidence>
<feature type="compositionally biased region" description="Acidic residues" evidence="4">
    <location>
        <begin position="116"/>
        <end position="127"/>
    </location>
</feature>
<dbReference type="RefSeq" id="XP_005792947.1">
    <property type="nucleotide sequence ID" value="XM_005792890.1"/>
</dbReference>
<dbReference type="HOGENOM" id="CLU_1771542_0_0_1"/>
<evidence type="ECO:0000256" key="4">
    <source>
        <dbReference type="SAM" id="MobiDB-lite"/>
    </source>
</evidence>
<dbReference type="STRING" id="2903.R1DYP8"/>
<dbReference type="PaxDb" id="2903-EOD25023"/>
<evidence type="ECO:0000313" key="6">
    <source>
        <dbReference type="Proteomes" id="UP000013827"/>
    </source>
</evidence>
<dbReference type="AlphaFoldDB" id="A0A0D3KXN3"/>
<dbReference type="PANTHER" id="PTHR15314:SF1">
    <property type="entry name" value="RIBONUCLEASE P PROTEIN SUBUNIT P20"/>
    <property type="match status" value="1"/>
</dbReference>
<dbReference type="RefSeq" id="XP_005777452.1">
    <property type="nucleotide sequence ID" value="XM_005777395.1"/>
</dbReference>
<dbReference type="GeneID" id="17285788"/>
<dbReference type="KEGG" id="ehx:EMIHUDRAFT_222613"/>
<evidence type="ECO:0000313" key="5">
    <source>
        <dbReference type="EnsemblProtists" id="EOD40518"/>
    </source>
</evidence>
<name>A0A0D3KXN3_EMIH1</name>
<sequence length="147" mass="15773">MPLCVPPQTPALRGSNHLLVSRRAGAPSLLRRSRKLLERYREVHLHGLGAAIAPTITIAAQLVLESGGALVASASTSTETLLDRSIEQGGAHEDEDVDRWAEEDGEERGVSASPDDPMEECPADGEEASSRSLLRLSSAVHIRIYPT</sequence>
<reference evidence="5" key="2">
    <citation type="submission" date="2024-10" db="UniProtKB">
        <authorList>
            <consortium name="EnsemblProtists"/>
        </authorList>
    </citation>
    <scope>IDENTIFICATION</scope>
</reference>
<keyword evidence="6" id="KW-1185">Reference proteome</keyword>
<feature type="region of interest" description="Disordered" evidence="4">
    <location>
        <begin position="77"/>
        <end position="130"/>
    </location>
</feature>
<keyword evidence="2" id="KW-0819">tRNA processing</keyword>
<proteinExistence type="predicted"/>
<organism evidence="5 6">
    <name type="scientific">Emiliania huxleyi (strain CCMP1516)</name>
    <dbReference type="NCBI Taxonomy" id="280463"/>
    <lineage>
        <taxon>Eukaryota</taxon>
        <taxon>Haptista</taxon>
        <taxon>Haptophyta</taxon>
        <taxon>Prymnesiophyceae</taxon>
        <taxon>Isochrysidales</taxon>
        <taxon>Noelaerhabdaceae</taxon>
        <taxon>Emiliania</taxon>
    </lineage>
</organism>
<comment type="subcellular location">
    <subcellularLocation>
        <location evidence="1">Nucleus</location>
        <location evidence="1">Nucleolus</location>
    </subcellularLocation>
</comment>
<evidence type="ECO:0000256" key="3">
    <source>
        <dbReference type="ARBA" id="ARBA00023242"/>
    </source>
</evidence>
<protein>
    <submittedName>
        <fullName evidence="5">Uncharacterized protein</fullName>
    </submittedName>
</protein>
<dbReference type="GO" id="GO:0003676">
    <property type="term" value="F:nucleic acid binding"/>
    <property type="evidence" value="ECO:0007669"/>
    <property type="project" value="InterPro"/>
</dbReference>
<dbReference type="Pfam" id="PF12328">
    <property type="entry name" value="Rpp20"/>
    <property type="match status" value="1"/>
</dbReference>
<dbReference type="GO" id="GO:0001682">
    <property type="term" value="P:tRNA 5'-leader removal"/>
    <property type="evidence" value="ECO:0007669"/>
    <property type="project" value="InterPro"/>
</dbReference>
<dbReference type="Proteomes" id="UP000013827">
    <property type="component" value="Unassembled WGS sequence"/>
</dbReference>
<dbReference type="GO" id="GO:0005655">
    <property type="term" value="C:nucleolar ribonuclease P complex"/>
    <property type="evidence" value="ECO:0007669"/>
    <property type="project" value="InterPro"/>
</dbReference>
<dbReference type="PANTHER" id="PTHR15314">
    <property type="entry name" value="RIBONUCLEASE P PROTEIN SUBUNIT P20"/>
    <property type="match status" value="1"/>
</dbReference>
<feature type="compositionally biased region" description="Basic and acidic residues" evidence="4">
    <location>
        <begin position="81"/>
        <end position="102"/>
    </location>
</feature>
<dbReference type="GeneID" id="17270568"/>
<reference evidence="6" key="1">
    <citation type="journal article" date="2013" name="Nature">
        <title>Pan genome of the phytoplankton Emiliania underpins its global distribution.</title>
        <authorList>
            <person name="Read B.A."/>
            <person name="Kegel J."/>
            <person name="Klute M.J."/>
            <person name="Kuo A."/>
            <person name="Lefebvre S.C."/>
            <person name="Maumus F."/>
            <person name="Mayer C."/>
            <person name="Miller J."/>
            <person name="Monier A."/>
            <person name="Salamov A."/>
            <person name="Young J."/>
            <person name="Aguilar M."/>
            <person name="Claverie J.M."/>
            <person name="Frickenhaus S."/>
            <person name="Gonzalez K."/>
            <person name="Herman E.K."/>
            <person name="Lin Y.C."/>
            <person name="Napier J."/>
            <person name="Ogata H."/>
            <person name="Sarno A.F."/>
            <person name="Shmutz J."/>
            <person name="Schroeder D."/>
            <person name="de Vargas C."/>
            <person name="Verret F."/>
            <person name="von Dassow P."/>
            <person name="Valentin K."/>
            <person name="Van de Peer Y."/>
            <person name="Wheeler G."/>
            <person name="Dacks J.B."/>
            <person name="Delwiche C.F."/>
            <person name="Dyhrman S.T."/>
            <person name="Glockner G."/>
            <person name="John U."/>
            <person name="Richards T."/>
            <person name="Worden A.Z."/>
            <person name="Zhang X."/>
            <person name="Grigoriev I.V."/>
            <person name="Allen A.E."/>
            <person name="Bidle K."/>
            <person name="Borodovsky M."/>
            <person name="Bowler C."/>
            <person name="Brownlee C."/>
            <person name="Cock J.M."/>
            <person name="Elias M."/>
            <person name="Gladyshev V.N."/>
            <person name="Groth M."/>
            <person name="Guda C."/>
            <person name="Hadaegh A."/>
            <person name="Iglesias-Rodriguez M.D."/>
            <person name="Jenkins J."/>
            <person name="Jones B.M."/>
            <person name="Lawson T."/>
            <person name="Leese F."/>
            <person name="Lindquist E."/>
            <person name="Lobanov A."/>
            <person name="Lomsadze A."/>
            <person name="Malik S.B."/>
            <person name="Marsh M.E."/>
            <person name="Mackinder L."/>
            <person name="Mock T."/>
            <person name="Mueller-Roeber B."/>
            <person name="Pagarete A."/>
            <person name="Parker M."/>
            <person name="Probert I."/>
            <person name="Quesneville H."/>
            <person name="Raines C."/>
            <person name="Rensing S.A."/>
            <person name="Riano-Pachon D.M."/>
            <person name="Richier S."/>
            <person name="Rokitta S."/>
            <person name="Shiraiwa Y."/>
            <person name="Soanes D.M."/>
            <person name="van der Giezen M."/>
            <person name="Wahlund T.M."/>
            <person name="Williams B."/>
            <person name="Wilson W."/>
            <person name="Wolfe G."/>
            <person name="Wurch L.L."/>
        </authorList>
    </citation>
    <scope>NUCLEOTIDE SEQUENCE</scope>
</reference>
<dbReference type="KEGG" id="ehx:EMIHUDRAFT_237973"/>
<dbReference type="GO" id="GO:0000172">
    <property type="term" value="C:ribonuclease MRP complex"/>
    <property type="evidence" value="ECO:0007669"/>
    <property type="project" value="InterPro"/>
</dbReference>
<dbReference type="InterPro" id="IPR014612">
    <property type="entry name" value="Pop7/Rpp20"/>
</dbReference>
<dbReference type="EnsemblProtists" id="EOD25023">
    <property type="protein sequence ID" value="EOD25023"/>
    <property type="gene ID" value="EMIHUDRAFT_237973"/>
</dbReference>
<keyword evidence="3" id="KW-0539">Nucleus</keyword>
<accession>A0A0D3KXN3</accession>
<dbReference type="InterPro" id="IPR036882">
    <property type="entry name" value="Alba-like_dom_sf"/>
</dbReference>
<evidence type="ECO:0000256" key="1">
    <source>
        <dbReference type="ARBA" id="ARBA00004604"/>
    </source>
</evidence>
<dbReference type="EnsemblProtists" id="EOD40518">
    <property type="protein sequence ID" value="EOD40518"/>
    <property type="gene ID" value="EMIHUDRAFT_222613"/>
</dbReference>
<dbReference type="Gene3D" id="3.30.110.20">
    <property type="entry name" value="Alba-like domain"/>
    <property type="match status" value="1"/>
</dbReference>
<dbReference type="SUPFAM" id="SSF82704">
    <property type="entry name" value="AlbA-like"/>
    <property type="match status" value="1"/>
</dbReference>